<evidence type="ECO:0000313" key="3">
    <source>
        <dbReference type="Proteomes" id="UP001489004"/>
    </source>
</evidence>
<comment type="caution">
    <text evidence="2">The sequence shown here is derived from an EMBL/GenBank/DDBJ whole genome shotgun (WGS) entry which is preliminary data.</text>
</comment>
<dbReference type="AlphaFoldDB" id="A0AAW1QAQ3"/>
<name>A0AAW1QAQ3_9CHLO</name>
<feature type="region of interest" description="Disordered" evidence="1">
    <location>
        <begin position="324"/>
        <end position="347"/>
    </location>
</feature>
<dbReference type="Proteomes" id="UP001489004">
    <property type="component" value="Unassembled WGS sequence"/>
</dbReference>
<proteinExistence type="predicted"/>
<dbReference type="EMBL" id="JALJOR010000004">
    <property type="protein sequence ID" value="KAK9818233.1"/>
    <property type="molecule type" value="Genomic_DNA"/>
</dbReference>
<feature type="compositionally biased region" description="Low complexity" evidence="1">
    <location>
        <begin position="278"/>
        <end position="290"/>
    </location>
</feature>
<keyword evidence="3" id="KW-1185">Reference proteome</keyword>
<sequence length="382" mass="40753">MGIDEDELDAQTTYNADDIDPEGEQGKLEDLYQPQEGTPQFLLDELYNADVWGPEAVLLAGFRAEEIVMVRVILDSAGGEAVKVVPCMGPMLYETVEVALQSPEPEWNEPRPEQWTRGGAWGAQRVILFSGMKLAAQAALVELLEGSGLPPVCIAVATQDLADTVLGEVLAAAVKEQRGRKNPKKEVWDNERMSAELPDIKDMVGDRLKDIQAKFDEGKLEDIFEDPGHGPEFTATNEAPFESSGVMQTIRSPGGGMSVDDVMAQAEQPPTAADRARNGTGSAGSTTNAGESPNRRWPFKAAAKPGVSPVDKRFGAAASVASQAQSEGSAVLPAPAYGMPPGGTRPATMTRAELQAFAERSGRSFEALLADAQAKGVRLAEE</sequence>
<feature type="region of interest" description="Disordered" evidence="1">
    <location>
        <begin position="1"/>
        <end position="25"/>
    </location>
</feature>
<reference evidence="2 3" key="1">
    <citation type="journal article" date="2024" name="Nat. Commun.">
        <title>Phylogenomics reveals the evolutionary origins of lichenization in chlorophyte algae.</title>
        <authorList>
            <person name="Puginier C."/>
            <person name="Libourel C."/>
            <person name="Otte J."/>
            <person name="Skaloud P."/>
            <person name="Haon M."/>
            <person name="Grisel S."/>
            <person name="Petersen M."/>
            <person name="Berrin J.G."/>
            <person name="Delaux P.M."/>
            <person name="Dal Grande F."/>
            <person name="Keller J."/>
        </authorList>
    </citation>
    <scope>NUCLEOTIDE SEQUENCE [LARGE SCALE GENOMIC DNA]</scope>
    <source>
        <strain evidence="2 3">SAG 2043</strain>
    </source>
</reference>
<protein>
    <submittedName>
        <fullName evidence="2">Uncharacterized protein</fullName>
    </submittedName>
</protein>
<accession>A0AAW1QAQ3</accession>
<gene>
    <name evidence="2" type="ORF">WJX72_009160</name>
</gene>
<evidence type="ECO:0000256" key="1">
    <source>
        <dbReference type="SAM" id="MobiDB-lite"/>
    </source>
</evidence>
<organism evidence="2 3">
    <name type="scientific">[Myrmecia] bisecta</name>
    <dbReference type="NCBI Taxonomy" id="41462"/>
    <lineage>
        <taxon>Eukaryota</taxon>
        <taxon>Viridiplantae</taxon>
        <taxon>Chlorophyta</taxon>
        <taxon>core chlorophytes</taxon>
        <taxon>Trebouxiophyceae</taxon>
        <taxon>Trebouxiales</taxon>
        <taxon>Trebouxiaceae</taxon>
        <taxon>Myrmecia</taxon>
    </lineage>
</organism>
<evidence type="ECO:0000313" key="2">
    <source>
        <dbReference type="EMBL" id="KAK9818233.1"/>
    </source>
</evidence>
<feature type="region of interest" description="Disordered" evidence="1">
    <location>
        <begin position="267"/>
        <end position="307"/>
    </location>
</feature>